<dbReference type="OrthoDB" id="167534at2157"/>
<evidence type="ECO:0000313" key="4">
    <source>
        <dbReference type="EMBL" id="QRV15329.1"/>
    </source>
</evidence>
<dbReference type="GeneID" id="62873461"/>
<evidence type="ECO:0000256" key="1">
    <source>
        <dbReference type="ARBA" id="ARBA00023229"/>
    </source>
</evidence>
<dbReference type="PANTHER" id="PTHR42870">
    <property type="entry name" value="ACETYL-COA C-ACETYLTRANSFERASE"/>
    <property type="match status" value="1"/>
</dbReference>
<dbReference type="PIRSF" id="PIRSF000429">
    <property type="entry name" value="Ac-CoA_Ac_transf"/>
    <property type="match status" value="1"/>
</dbReference>
<evidence type="ECO:0000259" key="3">
    <source>
        <dbReference type="Pfam" id="PF22691"/>
    </source>
</evidence>
<dbReference type="PANTHER" id="PTHR42870:SF1">
    <property type="entry name" value="NON-SPECIFIC LIPID-TRANSFER PROTEIN-LIKE 2"/>
    <property type="match status" value="1"/>
</dbReference>
<dbReference type="Pfam" id="PF22691">
    <property type="entry name" value="Thiolase_C_1"/>
    <property type="match status" value="1"/>
</dbReference>
<dbReference type="SUPFAM" id="SSF53901">
    <property type="entry name" value="Thiolase-like"/>
    <property type="match status" value="2"/>
</dbReference>
<dbReference type="InterPro" id="IPR016039">
    <property type="entry name" value="Thiolase-like"/>
</dbReference>
<dbReference type="InterPro" id="IPR002155">
    <property type="entry name" value="Thiolase"/>
</dbReference>
<organism evidence="4 5">
    <name type="scientific">Haloterrigena salifodinae</name>
    <dbReference type="NCBI Taxonomy" id="2675099"/>
    <lineage>
        <taxon>Archaea</taxon>
        <taxon>Methanobacteriati</taxon>
        <taxon>Methanobacteriota</taxon>
        <taxon>Stenosarchaea group</taxon>
        <taxon>Halobacteria</taxon>
        <taxon>Halobacteriales</taxon>
        <taxon>Natrialbaceae</taxon>
        <taxon>Haloterrigena</taxon>
    </lineage>
</organism>
<accession>A0A8T8E0P6</accession>
<feature type="domain" description="Thiolase C-terminal" evidence="3">
    <location>
        <begin position="241"/>
        <end position="383"/>
    </location>
</feature>
<dbReference type="GO" id="GO:0008299">
    <property type="term" value="P:isoprenoid biosynthetic process"/>
    <property type="evidence" value="ECO:0007669"/>
    <property type="project" value="UniProtKB-KW"/>
</dbReference>
<feature type="domain" description="Thiolase N-terminal" evidence="2">
    <location>
        <begin position="4"/>
        <end position="223"/>
    </location>
</feature>
<dbReference type="InterPro" id="IPR055140">
    <property type="entry name" value="Thiolase_C_2"/>
</dbReference>
<name>A0A8T8E0P6_9EURY</name>
<dbReference type="Pfam" id="PF00108">
    <property type="entry name" value="Thiolase_N"/>
    <property type="match status" value="1"/>
</dbReference>
<dbReference type="AlphaFoldDB" id="A0A8T8E0P6"/>
<gene>
    <name evidence="4" type="ORF">JMJ58_00015</name>
</gene>
<dbReference type="Gene3D" id="3.40.47.10">
    <property type="match status" value="1"/>
</dbReference>
<dbReference type="KEGG" id="hsal:JMJ58_00015"/>
<proteinExistence type="predicted"/>
<dbReference type="CDD" id="cd00829">
    <property type="entry name" value="SCP-x_thiolase"/>
    <property type="match status" value="1"/>
</dbReference>
<reference evidence="4 5" key="1">
    <citation type="submission" date="2021-01" db="EMBL/GenBank/DDBJ databases">
        <title>Genome Sequence and Methylation Pattern of Haloterrigena salifodinae BOL5-1, An Extremely Halophilic Archaeon from a Bolivian Salt Mine.</title>
        <authorList>
            <person name="DasSarma P."/>
            <person name="Anton B.P."/>
            <person name="DasSarma S.L."/>
            <person name="von Ehrenheim H.A.L."/>
            <person name="Martinez F.L."/>
            <person name="Guzman D."/>
            <person name="Roberts R.J."/>
            <person name="DasSarma S."/>
        </authorList>
    </citation>
    <scope>NUCLEOTIDE SEQUENCE [LARGE SCALE GENOMIC DNA]</scope>
    <source>
        <strain evidence="4 5">BOL5-1</strain>
    </source>
</reference>
<keyword evidence="5" id="KW-1185">Reference proteome</keyword>
<dbReference type="InterPro" id="IPR020616">
    <property type="entry name" value="Thiolase_N"/>
</dbReference>
<evidence type="ECO:0000259" key="2">
    <source>
        <dbReference type="Pfam" id="PF00108"/>
    </source>
</evidence>
<keyword evidence="1" id="KW-0414">Isoprene biosynthesis</keyword>
<dbReference type="GO" id="GO:0016747">
    <property type="term" value="F:acyltransferase activity, transferring groups other than amino-acyl groups"/>
    <property type="evidence" value="ECO:0007669"/>
    <property type="project" value="InterPro"/>
</dbReference>
<sequence>MERVAIIGASMTQFGQREGEWVLDLLAEAGLGCLEDSGVDASDLDHLYVSNMASGEFEGQTGIPNALAHDIDAMPAYTQRVDQTSSSGGAGIYAAWQSVASGASDMTMLVGGEKMTHRTTGEATDVIASLTHPAEYKHGVTLPSFAGLTARHYLERFDAPRDSLAKVAVKNHKNGVDNPNAQFQKEIDEETALESPIVADPLRLYDFCPITDGSAALMLCPESVAEEYTDDYVVISGIDGATDTHVVHEREDPTVMGGVVESGEGAYEMSGYGPDDIDVAELHDMFTILEFLQMEGLGFAEQGEAWELVEDGYTERDTGELPINTSGGLKSKGHPLGASGVAQAVEIYEQLMDEAGPRQVDADVGLCCNVGGFGNCVITTIMEAAR</sequence>
<dbReference type="EMBL" id="CP069188">
    <property type="protein sequence ID" value="QRV15329.1"/>
    <property type="molecule type" value="Genomic_DNA"/>
</dbReference>
<dbReference type="Proteomes" id="UP000637819">
    <property type="component" value="Chromosome"/>
</dbReference>
<evidence type="ECO:0000313" key="5">
    <source>
        <dbReference type="Proteomes" id="UP000637819"/>
    </source>
</evidence>
<protein>
    <submittedName>
        <fullName evidence="4">Thiolase family protein</fullName>
    </submittedName>
</protein>
<dbReference type="RefSeq" id="WP_204747879.1">
    <property type="nucleotide sequence ID" value="NZ_CP069188.1"/>
</dbReference>